<keyword evidence="2 5" id="KW-0808">Transferase</keyword>
<feature type="domain" description="Glycosyl transferase family 1" evidence="3">
    <location>
        <begin position="187"/>
        <end position="346"/>
    </location>
</feature>
<dbReference type="Pfam" id="PF00534">
    <property type="entry name" value="Glycos_transf_1"/>
    <property type="match status" value="1"/>
</dbReference>
<dbReference type="AlphaFoldDB" id="A0ABD6DY30"/>
<name>A0ABD6DY30_9EURY</name>
<accession>A0ABD6DY30</accession>
<dbReference type="EC" id="2.4.-.-" evidence="5"/>
<evidence type="ECO:0000256" key="1">
    <source>
        <dbReference type="ARBA" id="ARBA00022676"/>
    </source>
</evidence>
<evidence type="ECO:0000259" key="3">
    <source>
        <dbReference type="Pfam" id="PF00534"/>
    </source>
</evidence>
<dbReference type="SUPFAM" id="SSF53756">
    <property type="entry name" value="UDP-Glycosyltransferase/glycogen phosphorylase"/>
    <property type="match status" value="1"/>
</dbReference>
<evidence type="ECO:0000256" key="2">
    <source>
        <dbReference type="ARBA" id="ARBA00022679"/>
    </source>
</evidence>
<dbReference type="Gene3D" id="3.40.50.2000">
    <property type="entry name" value="Glycogen Phosphorylase B"/>
    <property type="match status" value="2"/>
</dbReference>
<organism evidence="5 6">
    <name type="scientific">Halobellus litoreus</name>
    <dbReference type="NCBI Taxonomy" id="755310"/>
    <lineage>
        <taxon>Archaea</taxon>
        <taxon>Methanobacteriati</taxon>
        <taxon>Methanobacteriota</taxon>
        <taxon>Stenosarchaea group</taxon>
        <taxon>Halobacteria</taxon>
        <taxon>Halobacteriales</taxon>
        <taxon>Haloferacaceae</taxon>
        <taxon>Halobellus</taxon>
    </lineage>
</organism>
<sequence length="369" mass="42086">MTQVAILTSSHSTFDTRIFHKQARSLIDGGYDVTLITPHSSDQERSGVTIKAVDESDVNSADVKHILKIYAEAKRTDADIYHLHDPGLLPAGLLLSLEDKKVIYDCHEDYGRAFKYYDSVPFNPVISRVYPPIQSTIAKRLDGVIAATDWIADDFRARGHENVALVRNFPRVSMVGDETATIDHDHEYSMVYVGGLSTERGLEDMLYLTAELRRRNIDVDLWLLGRIDIKAREEIERITTEKRIKDHVKTFGYVDPDEIFRYLRAADLGLCLLYSGRAEYIIPTKMFEYMLAEIPVLATRTTGTQKYLPDDCGRTVANDRDDQADAAEEILTNPELQNKMGKRGAQKVRNEYCWEVEAEQLLELYRDLT</sequence>
<dbReference type="RefSeq" id="WP_256305994.1">
    <property type="nucleotide sequence ID" value="NZ_JANHAW010000001.1"/>
</dbReference>
<dbReference type="PANTHER" id="PTHR12526">
    <property type="entry name" value="GLYCOSYLTRANSFERASE"/>
    <property type="match status" value="1"/>
</dbReference>
<keyword evidence="6" id="KW-1185">Reference proteome</keyword>
<evidence type="ECO:0000313" key="6">
    <source>
        <dbReference type="Proteomes" id="UP001597092"/>
    </source>
</evidence>
<evidence type="ECO:0000259" key="4">
    <source>
        <dbReference type="Pfam" id="PF13439"/>
    </source>
</evidence>
<dbReference type="EMBL" id="JBHUDP010000002">
    <property type="protein sequence ID" value="MFD1685880.1"/>
    <property type="molecule type" value="Genomic_DNA"/>
</dbReference>
<reference evidence="5 6" key="1">
    <citation type="journal article" date="2019" name="Int. J. Syst. Evol. Microbiol.">
        <title>The Global Catalogue of Microorganisms (GCM) 10K type strain sequencing project: providing services to taxonomists for standard genome sequencing and annotation.</title>
        <authorList>
            <consortium name="The Broad Institute Genomics Platform"/>
            <consortium name="The Broad Institute Genome Sequencing Center for Infectious Disease"/>
            <person name="Wu L."/>
            <person name="Ma J."/>
        </authorList>
    </citation>
    <scope>NUCLEOTIDE SEQUENCE [LARGE SCALE GENOMIC DNA]</scope>
    <source>
        <strain evidence="5 6">CGMCC 1.10387</strain>
    </source>
</reference>
<proteinExistence type="predicted"/>
<dbReference type="GO" id="GO:0016757">
    <property type="term" value="F:glycosyltransferase activity"/>
    <property type="evidence" value="ECO:0007669"/>
    <property type="project" value="UniProtKB-KW"/>
</dbReference>
<dbReference type="InterPro" id="IPR028098">
    <property type="entry name" value="Glyco_trans_4-like_N"/>
</dbReference>
<gene>
    <name evidence="5" type="ORF">ACFSAS_09680</name>
</gene>
<dbReference type="Proteomes" id="UP001597092">
    <property type="component" value="Unassembled WGS sequence"/>
</dbReference>
<dbReference type="PANTHER" id="PTHR12526:SF629">
    <property type="entry name" value="TEICHURONIC ACID BIOSYNTHESIS GLYCOSYLTRANSFERASE TUAH-RELATED"/>
    <property type="match status" value="1"/>
</dbReference>
<dbReference type="CDD" id="cd03801">
    <property type="entry name" value="GT4_PimA-like"/>
    <property type="match status" value="1"/>
</dbReference>
<protein>
    <submittedName>
        <fullName evidence="5">Glycosyltransferase family 4 protein</fullName>
        <ecNumber evidence="5">2.4.-.-</ecNumber>
    </submittedName>
</protein>
<dbReference type="Pfam" id="PF13439">
    <property type="entry name" value="Glyco_transf_4"/>
    <property type="match status" value="1"/>
</dbReference>
<comment type="caution">
    <text evidence="5">The sequence shown here is derived from an EMBL/GenBank/DDBJ whole genome shotgun (WGS) entry which is preliminary data.</text>
</comment>
<keyword evidence="1 5" id="KW-0328">Glycosyltransferase</keyword>
<evidence type="ECO:0000313" key="5">
    <source>
        <dbReference type="EMBL" id="MFD1685880.1"/>
    </source>
</evidence>
<feature type="domain" description="Glycosyltransferase subfamily 4-like N-terminal" evidence="4">
    <location>
        <begin position="20"/>
        <end position="168"/>
    </location>
</feature>
<dbReference type="InterPro" id="IPR001296">
    <property type="entry name" value="Glyco_trans_1"/>
</dbReference>